<sequence>MEKPFEPYDKEYMKMAMLEHEETFKKQVCELHRLYEIQKILMRNMGSGGSNGWNQQKWNSKNGVTMMNQTDHHHHHDIRRKKPQITLDLERPAEDYIAESDSDGELEIEDES</sequence>
<reference evidence="2 3" key="1">
    <citation type="journal article" date="2024" name="Plant J.">
        <title>Genome sequences and population genomics reveal climatic adaptation and genomic divergence between two closely related sweetgum species.</title>
        <authorList>
            <person name="Xu W.Q."/>
            <person name="Ren C.Q."/>
            <person name="Zhang X.Y."/>
            <person name="Comes H.P."/>
            <person name="Liu X.H."/>
            <person name="Li Y.G."/>
            <person name="Kettle C.J."/>
            <person name="Jalonen R."/>
            <person name="Gaisberger H."/>
            <person name="Ma Y.Z."/>
            <person name="Qiu Y.X."/>
        </authorList>
    </citation>
    <scope>NUCLEOTIDE SEQUENCE [LARGE SCALE GENOMIC DNA]</scope>
    <source>
        <strain evidence="2">Hangzhou</strain>
    </source>
</reference>
<evidence type="ECO:0000256" key="1">
    <source>
        <dbReference type="SAM" id="MobiDB-lite"/>
    </source>
</evidence>
<feature type="region of interest" description="Disordered" evidence="1">
    <location>
        <begin position="66"/>
        <end position="112"/>
    </location>
</feature>
<organism evidence="2 3">
    <name type="scientific">Liquidambar formosana</name>
    <name type="common">Formosan gum</name>
    <dbReference type="NCBI Taxonomy" id="63359"/>
    <lineage>
        <taxon>Eukaryota</taxon>
        <taxon>Viridiplantae</taxon>
        <taxon>Streptophyta</taxon>
        <taxon>Embryophyta</taxon>
        <taxon>Tracheophyta</taxon>
        <taxon>Spermatophyta</taxon>
        <taxon>Magnoliopsida</taxon>
        <taxon>eudicotyledons</taxon>
        <taxon>Gunneridae</taxon>
        <taxon>Pentapetalae</taxon>
        <taxon>Saxifragales</taxon>
        <taxon>Altingiaceae</taxon>
        <taxon>Liquidambar</taxon>
    </lineage>
</organism>
<dbReference type="Proteomes" id="UP001415857">
    <property type="component" value="Unassembled WGS sequence"/>
</dbReference>
<evidence type="ECO:0000313" key="2">
    <source>
        <dbReference type="EMBL" id="KAK9285228.1"/>
    </source>
</evidence>
<evidence type="ECO:0000313" key="3">
    <source>
        <dbReference type="Proteomes" id="UP001415857"/>
    </source>
</evidence>
<dbReference type="PANTHER" id="PTHR33167:SF26">
    <property type="entry name" value="EXPRESSED PROTEIN"/>
    <property type="match status" value="1"/>
</dbReference>
<proteinExistence type="predicted"/>
<feature type="compositionally biased region" description="Basic residues" evidence="1">
    <location>
        <begin position="72"/>
        <end position="83"/>
    </location>
</feature>
<dbReference type="PANTHER" id="PTHR33167">
    <property type="entry name" value="TRANSCRIPTION FACTOR, PUTATIVE (DUF863)-RELATED"/>
    <property type="match status" value="1"/>
</dbReference>
<keyword evidence="3" id="KW-1185">Reference proteome</keyword>
<gene>
    <name evidence="2" type="ORF">L1049_024416</name>
</gene>
<dbReference type="EMBL" id="JBBPBK010000005">
    <property type="protein sequence ID" value="KAK9285228.1"/>
    <property type="molecule type" value="Genomic_DNA"/>
</dbReference>
<accession>A0AAP0RUF2</accession>
<dbReference type="AlphaFoldDB" id="A0AAP0RUF2"/>
<protein>
    <submittedName>
        <fullName evidence="2">Uncharacterized protein</fullName>
    </submittedName>
</protein>
<feature type="compositionally biased region" description="Acidic residues" evidence="1">
    <location>
        <begin position="96"/>
        <end position="112"/>
    </location>
</feature>
<comment type="caution">
    <text evidence="2">The sequence shown here is derived from an EMBL/GenBank/DDBJ whole genome shotgun (WGS) entry which is preliminary data.</text>
</comment>
<name>A0AAP0RUF2_LIQFO</name>